<feature type="region of interest" description="Disordered" evidence="1">
    <location>
        <begin position="1002"/>
        <end position="1030"/>
    </location>
</feature>
<feature type="compositionally biased region" description="Low complexity" evidence="1">
    <location>
        <begin position="1253"/>
        <end position="1279"/>
    </location>
</feature>
<keyword evidence="2" id="KW-0472">Membrane</keyword>
<comment type="caution">
    <text evidence="4">The sequence shown here is derived from an EMBL/GenBank/DDBJ whole genome shotgun (WGS) entry which is preliminary data.</text>
</comment>
<gene>
    <name evidence="4" type="ORF">JR316_001086</name>
</gene>
<dbReference type="GO" id="GO:0009086">
    <property type="term" value="P:methionine biosynthetic process"/>
    <property type="evidence" value="ECO:0007669"/>
    <property type="project" value="InterPro"/>
</dbReference>
<feature type="compositionally biased region" description="Basic and acidic residues" evidence="1">
    <location>
        <begin position="527"/>
        <end position="538"/>
    </location>
</feature>
<evidence type="ECO:0000313" key="4">
    <source>
        <dbReference type="EMBL" id="KAG5174427.1"/>
    </source>
</evidence>
<dbReference type="CDD" id="cd03311">
    <property type="entry name" value="CIMS_C_terminal_like"/>
    <property type="match status" value="1"/>
</dbReference>
<keyword evidence="2" id="KW-1133">Transmembrane helix</keyword>
<feature type="region of interest" description="Disordered" evidence="1">
    <location>
        <begin position="1488"/>
        <end position="1533"/>
    </location>
</feature>
<dbReference type="PANTHER" id="PTHR43844">
    <property type="entry name" value="METHIONINE SYNTHASE"/>
    <property type="match status" value="1"/>
</dbReference>
<feature type="compositionally biased region" description="Pro residues" evidence="1">
    <location>
        <begin position="1357"/>
        <end position="1366"/>
    </location>
</feature>
<accession>A0A8H7Y805</accession>
<dbReference type="CDD" id="cd12087">
    <property type="entry name" value="TM_EGFR-like"/>
    <property type="match status" value="1"/>
</dbReference>
<evidence type="ECO:0000256" key="2">
    <source>
        <dbReference type="SAM" id="Phobius"/>
    </source>
</evidence>
<keyword evidence="2" id="KW-0812">Transmembrane</keyword>
<feature type="compositionally biased region" description="Pro residues" evidence="1">
    <location>
        <begin position="1523"/>
        <end position="1533"/>
    </location>
</feature>
<dbReference type="Pfam" id="PF01717">
    <property type="entry name" value="Meth_synt_2"/>
    <property type="match status" value="1"/>
</dbReference>
<proteinExistence type="predicted"/>
<feature type="transmembrane region" description="Helical" evidence="2">
    <location>
        <begin position="1282"/>
        <end position="1309"/>
    </location>
</feature>
<evidence type="ECO:0000259" key="3">
    <source>
        <dbReference type="Pfam" id="PF01717"/>
    </source>
</evidence>
<sequence length="1533" mass="166050">MSPPSVTVYTNHPFRAAHVGSLLRPKPLYKKRQELEAGKCDGLSLKDVENEAIKHVLKLQQNVGIKLVTDGELRRGYFFDGVFEKLEGMTYVPNRPISAFKPYIPHIALMYAAGLQEAETIFCDGKVRRTQPFYVDDFKFLKSLVAPEDVKHIKVTMCSPSWFHQRHGSDETYDLSIYNCDDEYFDDVGKAFREEINELYELGCRHIQIDDPTFCYFCNDDMIFGMEQAGVDHEALLDTYIRAINVVTQGRPDDLTIGVHMCRGNFKVCLFLLHGSDHLMDDINFQGGMHFTEGGYERIAIKVFNALDVDLEYDTERAGDFQPLKFLPLGKVVVLGLVTTKNPKLESIEHIKARVYEAAEVLCQGSPRRSMEVALNQLCISTQCGFASVWEGNPVTEEARISAPLFLFMVLKVMVKVGPRLPPPTRRELARQEKEAKRAEQLANGIDPALLGEPREHLALLIAKKTRSKRLEPSVLEQSWKKWEKNQKRAHARRLAKSLKENINSEGSQDYGDTSQSASSITNESNQDPKVETIRGDSVDARLPDMNSTASEMHGILVSSPACPLGPVSSELSSLSLTGTSLSLSSSECRGVLDPGSSTSLLPYASNTPLLGVQISTGDFWPDKNAAPSNLLDDMKEANESAKIKDITHLQGTPERGKCTDPPTVSSQCPLNTLSRVSSLRKSRTVMNAALAPPRLTSRKGSASSFIFSEPLDSSKFSSKSSVSASINTQRGESSVVGGSESVTPTVESIRGLNLTPRARVSAYVRPRCPVLDADQTILAESRGRDRDVNDKDTTKLTTWQPPVPPSNDTRPGIENTFGTIAAPASLAKQVTKNAYNNHNDVLNVGILSGGISQHTNRYAASTPEVTSALEPKPIQDRVLKELSNNAPTDQAELQPNTYQSNTQTPIVNEIKPKLGSSCSNVINEGSSSVQTMDQPNVVGAGGEPVGPDTSRTPAVLAPAACIVQDKKPKPIKKDEVVETQRSQRRSFFNIQPVLRSMLRPAARDNGSEQPTASGKYPDTPLSSWSGIVPPVPTPATRSPLIFAMGLPSPPWSRSNVLPRHVADTNPEAGTSRGFVCGTPPFTLNLIPVFGTPRNVSIPSSAYNDGKGSFSYQLPFDNQTQLAIMMSDSTGFNAGGVSELQSVRPSNGRSCNTTEPRVDFSFQLNTALQQCRPYLIEAYTQAVQPVTIYVIVPGGSVTTLKPPTGPTSFTWNANAARGTSMMFMLVDAQGRQGGSSDIIPVGVSDDTSCLNASSPSTTSNPPFSTSTSSSSPSSTSGSKSGISIAAVAGTVIGALIFLSVTVTLGLFFLRRKQEKANLGFSDNKPSRPPRMGSGTDLPYDSNHGSGVLHSGGILPSNLPPLSPYPYSPNSSIPQSSNPFLDSHSGGPNTASSHNLLLPSGQYQPSPFDASSEYLPRPPHIQGYLDQSPLEPNKSSSPSKPPGIEPETYLMQTRPPSSIPETISTSRKAALAAAASNQRPTRFIVHTDVEDDIPPPNADGIVELPPQYSERRGAPSSAIHPPEQAGPPPGTYPL</sequence>
<feature type="compositionally biased region" description="Low complexity" evidence="1">
    <location>
        <begin position="1452"/>
        <end position="1461"/>
    </location>
</feature>
<dbReference type="Gene3D" id="3.20.20.210">
    <property type="match status" value="1"/>
</dbReference>
<reference evidence="4" key="1">
    <citation type="submission" date="2021-02" db="EMBL/GenBank/DDBJ databases">
        <title>Psilocybe cubensis genome.</title>
        <authorList>
            <person name="Mckernan K.J."/>
            <person name="Crawford S."/>
            <person name="Trippe A."/>
            <person name="Kane L.T."/>
            <person name="Mclaughlin S."/>
        </authorList>
    </citation>
    <scope>NUCLEOTIDE SEQUENCE [LARGE SCALE GENOMIC DNA]</scope>
    <source>
        <strain evidence="4">MGC-MH-2018</strain>
    </source>
</reference>
<dbReference type="PANTHER" id="PTHR43844:SF2">
    <property type="entry name" value="SYNTHASE, VITAMIN-B12 INDEPENDENT, PUTATIVE (AFU_ORTHOLOGUE AFUA_3G12060)-RELATED"/>
    <property type="match status" value="1"/>
</dbReference>
<feature type="region of interest" description="Disordered" evidence="1">
    <location>
        <begin position="785"/>
        <end position="810"/>
    </location>
</feature>
<feature type="compositionally biased region" description="Polar residues" evidence="1">
    <location>
        <begin position="501"/>
        <end position="526"/>
    </location>
</feature>
<feature type="region of interest" description="Disordered" evidence="1">
    <location>
        <begin position="1249"/>
        <end position="1279"/>
    </location>
</feature>
<feature type="compositionally biased region" description="Polar residues" evidence="1">
    <location>
        <begin position="1385"/>
        <end position="1404"/>
    </location>
</feature>
<feature type="domain" description="Cobalamin-independent methionine synthase MetE C-terminal/archaeal" evidence="3">
    <location>
        <begin position="185"/>
        <end position="387"/>
    </location>
</feature>
<feature type="region of interest" description="Disordered" evidence="1">
    <location>
        <begin position="1318"/>
        <end position="1461"/>
    </location>
</feature>
<organism evidence="4">
    <name type="scientific">Psilocybe cubensis</name>
    <name type="common">Psychedelic mushroom</name>
    <name type="synonym">Stropharia cubensis</name>
    <dbReference type="NCBI Taxonomy" id="181762"/>
    <lineage>
        <taxon>Eukaryota</taxon>
        <taxon>Fungi</taxon>
        <taxon>Dikarya</taxon>
        <taxon>Basidiomycota</taxon>
        <taxon>Agaricomycotina</taxon>
        <taxon>Agaricomycetes</taxon>
        <taxon>Agaricomycetidae</taxon>
        <taxon>Agaricales</taxon>
        <taxon>Agaricineae</taxon>
        <taxon>Strophariaceae</taxon>
        <taxon>Psilocybe</taxon>
    </lineage>
</organism>
<feature type="compositionally biased region" description="Low complexity" evidence="1">
    <location>
        <begin position="1367"/>
        <end position="1378"/>
    </location>
</feature>
<feature type="region of interest" description="Disordered" evidence="1">
    <location>
        <begin position="726"/>
        <end position="746"/>
    </location>
</feature>
<dbReference type="GO" id="GO:0003871">
    <property type="term" value="F:5-methyltetrahydropteroyltriglutamate-homocysteine S-methyltransferase activity"/>
    <property type="evidence" value="ECO:0007669"/>
    <property type="project" value="InterPro"/>
</dbReference>
<feature type="region of interest" description="Disordered" evidence="1">
    <location>
        <begin position="500"/>
        <end position="538"/>
    </location>
</feature>
<dbReference type="GO" id="GO:0008270">
    <property type="term" value="F:zinc ion binding"/>
    <property type="evidence" value="ECO:0007669"/>
    <property type="project" value="InterPro"/>
</dbReference>
<name>A0A8H7Y805_PSICU</name>
<feature type="compositionally biased region" description="Low complexity" evidence="1">
    <location>
        <begin position="726"/>
        <end position="743"/>
    </location>
</feature>
<feature type="compositionally biased region" description="Low complexity" evidence="1">
    <location>
        <begin position="1427"/>
        <end position="1437"/>
    </location>
</feature>
<dbReference type="InterPro" id="IPR002629">
    <property type="entry name" value="Met_Synth_C/arc"/>
</dbReference>
<dbReference type="InterPro" id="IPR038071">
    <property type="entry name" value="UROD/MetE-like_sf"/>
</dbReference>
<protein>
    <recommendedName>
        <fullName evidence="3">Cobalamin-independent methionine synthase MetE C-terminal/archaeal domain-containing protein</fullName>
    </recommendedName>
</protein>
<evidence type="ECO:0000256" key="1">
    <source>
        <dbReference type="SAM" id="MobiDB-lite"/>
    </source>
</evidence>
<dbReference type="EMBL" id="JAFIQS010000001">
    <property type="protein sequence ID" value="KAG5174427.1"/>
    <property type="molecule type" value="Genomic_DNA"/>
</dbReference>
<dbReference type="SUPFAM" id="SSF51726">
    <property type="entry name" value="UROD/MetE-like"/>
    <property type="match status" value="1"/>
</dbReference>
<feature type="compositionally biased region" description="Basic and acidic residues" evidence="1">
    <location>
        <begin position="785"/>
        <end position="795"/>
    </location>
</feature>